<dbReference type="PANTHER" id="PTHR33103">
    <property type="entry name" value="OS01G0153900 PROTEIN"/>
    <property type="match status" value="1"/>
</dbReference>
<dbReference type="Proteomes" id="UP000265566">
    <property type="component" value="Chromosome 7"/>
</dbReference>
<organism evidence="1 2">
    <name type="scientific">Medicago truncatula</name>
    <name type="common">Barrel medic</name>
    <name type="synonym">Medicago tribuloides</name>
    <dbReference type="NCBI Taxonomy" id="3880"/>
    <lineage>
        <taxon>Eukaryota</taxon>
        <taxon>Viridiplantae</taxon>
        <taxon>Streptophyta</taxon>
        <taxon>Embryophyta</taxon>
        <taxon>Tracheophyta</taxon>
        <taxon>Spermatophyta</taxon>
        <taxon>Magnoliopsida</taxon>
        <taxon>eudicotyledons</taxon>
        <taxon>Gunneridae</taxon>
        <taxon>Pentapetalae</taxon>
        <taxon>rosids</taxon>
        <taxon>fabids</taxon>
        <taxon>Fabales</taxon>
        <taxon>Fabaceae</taxon>
        <taxon>Papilionoideae</taxon>
        <taxon>50 kb inversion clade</taxon>
        <taxon>NPAAA clade</taxon>
        <taxon>Hologalegina</taxon>
        <taxon>IRL clade</taxon>
        <taxon>Trifolieae</taxon>
        <taxon>Medicago</taxon>
    </lineage>
</organism>
<name>A0A396H4Y9_MEDTR</name>
<dbReference type="InterPro" id="IPR007750">
    <property type="entry name" value="DUF674"/>
</dbReference>
<dbReference type="EMBL" id="PSQE01000007">
    <property type="protein sequence ID" value="RHN46215.1"/>
    <property type="molecule type" value="Genomic_DNA"/>
</dbReference>
<comment type="caution">
    <text evidence="1">The sequence shown here is derived from an EMBL/GenBank/DDBJ whole genome shotgun (WGS) entry which is preliminary data.</text>
</comment>
<evidence type="ECO:0000313" key="2">
    <source>
        <dbReference type="Proteomes" id="UP000265566"/>
    </source>
</evidence>
<accession>A0A396H4Y9</accession>
<evidence type="ECO:0000313" key="1">
    <source>
        <dbReference type="EMBL" id="RHN46215.1"/>
    </source>
</evidence>
<proteinExistence type="predicted"/>
<dbReference type="Gramene" id="rna40668">
    <property type="protein sequence ID" value="RHN46215.1"/>
    <property type="gene ID" value="gene40668"/>
</dbReference>
<sequence length="285" mass="32209">MRQSFGIKCTCFVKEMIINVTKEKVLDLLKCSLISKSTLTDVFLRMKPTIGWSSRIFGCDVENAKAIQFTIKLVIRKSDGKILYAQGDREFADLLLSFLTFPLGGVVRMFGGKCSLGSIDALYHSIVDLDENKYFVTKEAKNKIVDPHLAPQFNMRNQILPIRQPREKFYCHDDYDITCKNIDYFDCTKKVVFFSSFDGYVKGTKTYVATDDLVVKESSPTSVLNLINHFRTPLNDLKEKVINIGINECLSILKASLTSTEALTNGLGHLVTEVQEGKLRSVNIF</sequence>
<protein>
    <recommendedName>
        <fullName evidence="3">DUF674 family protein</fullName>
    </recommendedName>
</protein>
<reference evidence="2" key="1">
    <citation type="journal article" date="2018" name="Nat. Plants">
        <title>Whole-genome landscape of Medicago truncatula symbiotic genes.</title>
        <authorList>
            <person name="Pecrix Y."/>
            <person name="Staton S.E."/>
            <person name="Sallet E."/>
            <person name="Lelandais-Briere C."/>
            <person name="Moreau S."/>
            <person name="Carrere S."/>
            <person name="Blein T."/>
            <person name="Jardinaud M.F."/>
            <person name="Latrasse D."/>
            <person name="Zouine M."/>
            <person name="Zahm M."/>
            <person name="Kreplak J."/>
            <person name="Mayjonade B."/>
            <person name="Satge C."/>
            <person name="Perez M."/>
            <person name="Cauet S."/>
            <person name="Marande W."/>
            <person name="Chantry-Darmon C."/>
            <person name="Lopez-Roques C."/>
            <person name="Bouchez O."/>
            <person name="Berard A."/>
            <person name="Debelle F."/>
            <person name="Munos S."/>
            <person name="Bendahmane A."/>
            <person name="Berges H."/>
            <person name="Niebel A."/>
            <person name="Buitink J."/>
            <person name="Frugier F."/>
            <person name="Benhamed M."/>
            <person name="Crespi M."/>
            <person name="Gouzy J."/>
            <person name="Gamas P."/>
        </authorList>
    </citation>
    <scope>NUCLEOTIDE SEQUENCE [LARGE SCALE GENOMIC DNA]</scope>
    <source>
        <strain evidence="2">cv. Jemalong A17</strain>
    </source>
</reference>
<dbReference type="Pfam" id="PF05056">
    <property type="entry name" value="DUF674"/>
    <property type="match status" value="1"/>
</dbReference>
<evidence type="ECO:0008006" key="3">
    <source>
        <dbReference type="Google" id="ProtNLM"/>
    </source>
</evidence>
<gene>
    <name evidence="1" type="ORF">MtrunA17_Chr7g0239791</name>
</gene>
<dbReference type="PANTHER" id="PTHR33103:SF43">
    <property type="entry name" value="DUF674 FAMILY PROTEIN"/>
    <property type="match status" value="1"/>
</dbReference>
<dbReference type="AlphaFoldDB" id="A0A396H4Y9"/>